<accession>A0A0A1FEF2</accession>
<dbReference type="OrthoDB" id="8779556at2"/>
<dbReference type="RefSeq" id="WP_038489855.1">
    <property type="nucleotide sequence ID" value="NZ_CP009962.1"/>
</dbReference>
<sequence>MRIAIVTDAGQSQINGVVNTLRATTSCLRNNGHEVLLLSADDCPTFACPTYPEIRLAQKPYAKVAASLKAFAPDCIHISTEGPMGLAARRFCLRQGIGFTTAYHTRFPEYLSARNILPKAITYRWLRWFHGPSKAVMVPTQHVMKELEQRGFRRLVLWGRGVDTERFKPVDEDHACIVRPLYLYVGRVAVEKNIEAFLQVDLPGTKWVIGDGPLREELQLRYPQVQFLGAKAHHELTSYYNCADVMVFPSHTDTFGLVMVEAMACGVPVAAYPVAGPVDVVAHGRSGILDEDLTSACLLALSLDRREVRRHALEYSWEVATQQFQHHLHQIKGAKAIPKKLLTSQSRPASGL</sequence>
<dbReference type="EMBL" id="CP009962">
    <property type="protein sequence ID" value="AIY42039.1"/>
    <property type="molecule type" value="Genomic_DNA"/>
</dbReference>
<dbReference type="Proteomes" id="UP000030302">
    <property type="component" value="Chromosome"/>
</dbReference>
<dbReference type="AlphaFoldDB" id="A0A0A1FEF2"/>
<dbReference type="InterPro" id="IPR050194">
    <property type="entry name" value="Glycosyltransferase_grp1"/>
</dbReference>
<dbReference type="PANTHER" id="PTHR45947">
    <property type="entry name" value="SULFOQUINOVOSYL TRANSFERASE SQD2"/>
    <property type="match status" value="1"/>
</dbReference>
<dbReference type="SUPFAM" id="SSF53756">
    <property type="entry name" value="UDP-Glycosyltransferase/glycogen phosphorylase"/>
    <property type="match status" value="1"/>
</dbReference>
<dbReference type="HOGENOM" id="CLU_009583_2_0_4"/>
<organism evidence="2 3">
    <name type="scientific">Collimonas arenae</name>
    <dbReference type="NCBI Taxonomy" id="279058"/>
    <lineage>
        <taxon>Bacteria</taxon>
        <taxon>Pseudomonadati</taxon>
        <taxon>Pseudomonadota</taxon>
        <taxon>Betaproteobacteria</taxon>
        <taxon>Burkholderiales</taxon>
        <taxon>Oxalobacteraceae</taxon>
        <taxon>Collimonas</taxon>
    </lineage>
</organism>
<reference evidence="3" key="1">
    <citation type="journal article" date="2014" name="Soil Biol. Biochem.">
        <title>Structure and function of bacterial communities in ageing soils: Insights from the Mendocino ecological staircase.</title>
        <authorList>
            <person name="Uroz S."/>
            <person name="Tech J.J."/>
            <person name="Sawaya N.A."/>
            <person name="Frey-Klett P."/>
            <person name="Leveau J.H.J."/>
        </authorList>
    </citation>
    <scope>NUCLEOTIDE SEQUENCE [LARGE SCALE GENOMIC DNA]</scope>
    <source>
        <strain evidence="3">Cal35</strain>
    </source>
</reference>
<dbReference type="InterPro" id="IPR028098">
    <property type="entry name" value="Glyco_trans_4-like_N"/>
</dbReference>
<dbReference type="STRING" id="279058.LT85_2881"/>
<keyword evidence="3" id="KW-1185">Reference proteome</keyword>
<gene>
    <name evidence="2" type="ORF">LT85_2881</name>
</gene>
<evidence type="ECO:0000313" key="2">
    <source>
        <dbReference type="EMBL" id="AIY42039.1"/>
    </source>
</evidence>
<dbReference type="Pfam" id="PF13692">
    <property type="entry name" value="Glyco_trans_1_4"/>
    <property type="match status" value="1"/>
</dbReference>
<feature type="domain" description="Glycosyltransferase subfamily 4-like N-terminal" evidence="1">
    <location>
        <begin position="14"/>
        <end position="166"/>
    </location>
</feature>
<dbReference type="KEGG" id="care:LT85_2881"/>
<evidence type="ECO:0000313" key="3">
    <source>
        <dbReference type="Proteomes" id="UP000030302"/>
    </source>
</evidence>
<proteinExistence type="predicted"/>
<dbReference type="Gene3D" id="3.40.50.2000">
    <property type="entry name" value="Glycogen Phosphorylase B"/>
    <property type="match status" value="2"/>
</dbReference>
<dbReference type="Pfam" id="PF13439">
    <property type="entry name" value="Glyco_transf_4"/>
    <property type="match status" value="1"/>
</dbReference>
<name>A0A0A1FEF2_9BURK</name>
<keyword evidence="2" id="KW-0808">Transferase</keyword>
<evidence type="ECO:0000259" key="1">
    <source>
        <dbReference type="Pfam" id="PF13439"/>
    </source>
</evidence>
<dbReference type="PANTHER" id="PTHR45947:SF3">
    <property type="entry name" value="SULFOQUINOVOSYL TRANSFERASE SQD2"/>
    <property type="match status" value="1"/>
</dbReference>
<protein>
    <submittedName>
        <fullName evidence="2">Glycosyltransferase</fullName>
    </submittedName>
</protein>
<dbReference type="GO" id="GO:0016757">
    <property type="term" value="F:glycosyltransferase activity"/>
    <property type="evidence" value="ECO:0007669"/>
    <property type="project" value="TreeGrafter"/>
</dbReference>
<dbReference type="CDD" id="cd03814">
    <property type="entry name" value="GT4-like"/>
    <property type="match status" value="1"/>
</dbReference>